<dbReference type="Pfam" id="PF09913">
    <property type="entry name" value="DUF2142"/>
    <property type="match status" value="1"/>
</dbReference>
<dbReference type="InterPro" id="IPR018674">
    <property type="entry name" value="DUF2142_membrane"/>
</dbReference>
<feature type="transmembrane region" description="Helical" evidence="1">
    <location>
        <begin position="307"/>
        <end position="326"/>
    </location>
</feature>
<keyword evidence="1" id="KW-0472">Membrane</keyword>
<dbReference type="STRING" id="1005944.SAMN05192576_0686"/>
<feature type="transmembrane region" description="Helical" evidence="1">
    <location>
        <begin position="199"/>
        <end position="228"/>
    </location>
</feature>
<proteinExistence type="predicted"/>
<feature type="transmembrane region" description="Helical" evidence="1">
    <location>
        <begin position="394"/>
        <end position="414"/>
    </location>
</feature>
<dbReference type="EMBL" id="FNIC01000001">
    <property type="protein sequence ID" value="SDM68419.1"/>
    <property type="molecule type" value="Genomic_DNA"/>
</dbReference>
<dbReference type="AlphaFoldDB" id="A0A1G9V8D6"/>
<gene>
    <name evidence="2" type="ORF">SAMN05192576_0686</name>
</gene>
<feature type="transmembrane region" description="Helical" evidence="1">
    <location>
        <begin position="136"/>
        <end position="154"/>
    </location>
</feature>
<sequence length="476" mass="49996">MITIPPFRGIDEIDHAYRAAAVAHGDWVAGEWAPDGRGWLVEVPASLVAAAEPQCRELKYYGPDNCEAVATSADGDVLIASSAAGYHPAFYWVIGTAARPFDGTAALYAMRIAAALMCLLFLGLAVWATGRLSTRWPTAALLLAASPVLVYSTTVAAPNGLEMSAGLSLWCSLLAFAQAPDRADRVAEDQAAERRLLGVAIASAVVLGTLRLLGPLFIVLIVASVAALQWRPFWAAIRQTLGLFCVGAALVGASVAAFAWWTFGPYVLDTSEAGREGPDTFDLGNLALWPLQSIAAFPYRDQMGSLIVYPVVGALVIALVIVALRAGTRHEGLVLLASLLTALAVPVVLSLLTLKSTGVIWQGRYGLPYAVGFVLLGGVIMGRRPSRATLPWSLTVPALLAYAVAIVACLLKVLDAEMRDNAASAADPVWQEPGAVLLSALVALAVACFAAALSGQARDRADGPAETATHPHLRNV</sequence>
<accession>A0A1G9V8D6</accession>
<feature type="transmembrane region" description="Helical" evidence="1">
    <location>
        <begin position="108"/>
        <end position="130"/>
    </location>
</feature>
<organism evidence="2 3">
    <name type="scientific">Nocardioides szechwanensis</name>
    <dbReference type="NCBI Taxonomy" id="1005944"/>
    <lineage>
        <taxon>Bacteria</taxon>
        <taxon>Bacillati</taxon>
        <taxon>Actinomycetota</taxon>
        <taxon>Actinomycetes</taxon>
        <taxon>Propionibacteriales</taxon>
        <taxon>Nocardioidaceae</taxon>
        <taxon>Nocardioides</taxon>
    </lineage>
</organism>
<keyword evidence="3" id="KW-1185">Reference proteome</keyword>
<reference evidence="2 3" key="1">
    <citation type="submission" date="2016-10" db="EMBL/GenBank/DDBJ databases">
        <authorList>
            <person name="de Groot N.N."/>
        </authorList>
    </citation>
    <scope>NUCLEOTIDE SEQUENCE [LARGE SCALE GENOMIC DNA]</scope>
    <source>
        <strain evidence="2 3">CGMCC 1.11147</strain>
    </source>
</reference>
<feature type="transmembrane region" description="Helical" evidence="1">
    <location>
        <begin position="240"/>
        <end position="261"/>
    </location>
</feature>
<feature type="transmembrane region" description="Helical" evidence="1">
    <location>
        <begin position="434"/>
        <end position="453"/>
    </location>
</feature>
<evidence type="ECO:0000313" key="3">
    <source>
        <dbReference type="Proteomes" id="UP000199004"/>
    </source>
</evidence>
<keyword evidence="1" id="KW-0812">Transmembrane</keyword>
<feature type="transmembrane region" description="Helical" evidence="1">
    <location>
        <begin position="333"/>
        <end position="354"/>
    </location>
</feature>
<protein>
    <submittedName>
        <fullName evidence="2">Predicted membrane protein</fullName>
    </submittedName>
</protein>
<evidence type="ECO:0000313" key="2">
    <source>
        <dbReference type="EMBL" id="SDM68419.1"/>
    </source>
</evidence>
<feature type="transmembrane region" description="Helical" evidence="1">
    <location>
        <begin position="366"/>
        <end position="382"/>
    </location>
</feature>
<name>A0A1G9V8D6_9ACTN</name>
<keyword evidence="1" id="KW-1133">Transmembrane helix</keyword>
<dbReference type="Proteomes" id="UP000199004">
    <property type="component" value="Unassembled WGS sequence"/>
</dbReference>
<evidence type="ECO:0000256" key="1">
    <source>
        <dbReference type="SAM" id="Phobius"/>
    </source>
</evidence>